<dbReference type="GO" id="GO:0005886">
    <property type="term" value="C:plasma membrane"/>
    <property type="evidence" value="ECO:0007669"/>
    <property type="project" value="UniProtKB-SubCell"/>
</dbReference>
<sequence>MTGALVGVRRDFDIVGLVVLAMMTGLGGGVLRDVLLGVNPPVNIGSWERLLTATLAAALIFWQHDRVLRRERVVMLLDAVGLATFCVTGTIAALSHDITPATAVLLGVLTAVGGGIVRDVLSGRTPVVFSGELYAIPAIVGATLTTVAEAFGAAGIVYVGPALVCLGLRLVSMRRGWSAPGARRR</sequence>
<evidence type="ECO:0000256" key="7">
    <source>
        <dbReference type="SAM" id="Phobius"/>
    </source>
</evidence>
<organism evidence="9 10">
    <name type="scientific">Aeromicrobium piscarium</name>
    <dbReference type="NCBI Taxonomy" id="2590901"/>
    <lineage>
        <taxon>Bacteria</taxon>
        <taxon>Bacillati</taxon>
        <taxon>Actinomycetota</taxon>
        <taxon>Actinomycetes</taxon>
        <taxon>Propionibacteriales</taxon>
        <taxon>Nocardioidaceae</taxon>
        <taxon>Aeromicrobium</taxon>
    </lineage>
</organism>
<comment type="subcellular location">
    <subcellularLocation>
        <location evidence="1">Cell membrane</location>
        <topology evidence="1">Multi-pass membrane protein</topology>
    </subcellularLocation>
</comment>
<evidence type="ECO:0000313" key="10">
    <source>
        <dbReference type="Proteomes" id="UP000316988"/>
    </source>
</evidence>
<reference evidence="9 10" key="1">
    <citation type="submission" date="2019-07" db="EMBL/GenBank/DDBJ databases">
        <authorList>
            <person name="Zhao L.H."/>
        </authorList>
    </citation>
    <scope>NUCLEOTIDE SEQUENCE [LARGE SCALE GENOMIC DNA]</scope>
    <source>
        <strain evidence="9 10">Co35</strain>
    </source>
</reference>
<feature type="transmembrane region" description="Helical" evidence="7">
    <location>
        <begin position="44"/>
        <end position="62"/>
    </location>
</feature>
<evidence type="ECO:0000256" key="5">
    <source>
        <dbReference type="ARBA" id="ARBA00022989"/>
    </source>
</evidence>
<feature type="transmembrane region" description="Helical" evidence="7">
    <location>
        <begin position="150"/>
        <end position="171"/>
    </location>
</feature>
<dbReference type="PANTHER" id="PTHR30506">
    <property type="entry name" value="INNER MEMBRANE PROTEIN"/>
    <property type="match status" value="1"/>
</dbReference>
<dbReference type="OrthoDB" id="9791874at2"/>
<evidence type="ECO:0000256" key="1">
    <source>
        <dbReference type="ARBA" id="ARBA00004651"/>
    </source>
</evidence>
<feature type="domain" description="Glycine transporter" evidence="8">
    <location>
        <begin position="76"/>
        <end position="148"/>
    </location>
</feature>
<evidence type="ECO:0000313" key="9">
    <source>
        <dbReference type="EMBL" id="TSD65346.1"/>
    </source>
</evidence>
<evidence type="ECO:0000256" key="6">
    <source>
        <dbReference type="ARBA" id="ARBA00023136"/>
    </source>
</evidence>
<proteinExistence type="inferred from homology"/>
<keyword evidence="6 7" id="KW-0472">Membrane</keyword>
<dbReference type="InterPro" id="IPR005115">
    <property type="entry name" value="Gly_transporter"/>
</dbReference>
<accession>A0A554SG97</accession>
<feature type="transmembrane region" description="Helical" evidence="7">
    <location>
        <begin position="101"/>
        <end position="120"/>
    </location>
</feature>
<feature type="transmembrane region" description="Helical" evidence="7">
    <location>
        <begin position="12"/>
        <end position="32"/>
    </location>
</feature>
<keyword evidence="5 7" id="KW-1133">Transmembrane helix</keyword>
<evidence type="ECO:0000256" key="4">
    <source>
        <dbReference type="ARBA" id="ARBA00022692"/>
    </source>
</evidence>
<dbReference type="Pfam" id="PF03458">
    <property type="entry name" value="Gly_transporter"/>
    <property type="match status" value="2"/>
</dbReference>
<dbReference type="EMBL" id="VLNT01000003">
    <property type="protein sequence ID" value="TSD65346.1"/>
    <property type="molecule type" value="Genomic_DNA"/>
</dbReference>
<comment type="similarity">
    <text evidence="2">Belongs to the UPF0126 family.</text>
</comment>
<feature type="domain" description="Glycine transporter" evidence="8">
    <location>
        <begin position="1"/>
        <end position="62"/>
    </location>
</feature>
<feature type="transmembrane region" description="Helical" evidence="7">
    <location>
        <begin position="74"/>
        <end position="95"/>
    </location>
</feature>
<keyword evidence="3" id="KW-1003">Cell membrane</keyword>
<evidence type="ECO:0000259" key="8">
    <source>
        <dbReference type="Pfam" id="PF03458"/>
    </source>
</evidence>
<dbReference type="Proteomes" id="UP000316988">
    <property type="component" value="Unassembled WGS sequence"/>
</dbReference>
<dbReference type="AlphaFoldDB" id="A0A554SG97"/>
<dbReference type="PANTHER" id="PTHR30506:SF3">
    <property type="entry name" value="UPF0126 INNER MEMBRANE PROTEIN YADS-RELATED"/>
    <property type="match status" value="1"/>
</dbReference>
<evidence type="ECO:0000256" key="2">
    <source>
        <dbReference type="ARBA" id="ARBA00008193"/>
    </source>
</evidence>
<gene>
    <name evidence="9" type="ORF">FNM00_05690</name>
</gene>
<keyword evidence="4 7" id="KW-0812">Transmembrane</keyword>
<comment type="caution">
    <text evidence="9">The sequence shown here is derived from an EMBL/GenBank/DDBJ whole genome shotgun (WGS) entry which is preliminary data.</text>
</comment>
<keyword evidence="10" id="KW-1185">Reference proteome</keyword>
<name>A0A554SG97_9ACTN</name>
<feature type="transmembrane region" description="Helical" evidence="7">
    <location>
        <begin position="127"/>
        <end position="144"/>
    </location>
</feature>
<evidence type="ECO:0000256" key="3">
    <source>
        <dbReference type="ARBA" id="ARBA00022475"/>
    </source>
</evidence>
<protein>
    <submittedName>
        <fullName evidence="9">Trimeric intracellular cation channel family protein</fullName>
    </submittedName>
</protein>